<evidence type="ECO:0000313" key="1">
    <source>
        <dbReference type="EMBL" id="KZL16829.1"/>
    </source>
</evidence>
<name>A0A165WS30_9HYPH</name>
<reference evidence="1 2" key="1">
    <citation type="journal article" date="2016" name="Front. Microbiol.">
        <title>Comparative Genomic Analysis Reveals a Diverse Repertoire of Genes Involved in Prokaryote-Eukaryote Interactions within the Pseudovibrio Genus.</title>
        <authorList>
            <person name="Romano S."/>
            <person name="Fernandez-Guerra A."/>
            <person name="Reen F.J."/>
            <person name="Glockner F.O."/>
            <person name="Crowley S.P."/>
            <person name="O'Sullivan O."/>
            <person name="Cotter P.D."/>
            <person name="Adams C."/>
            <person name="Dobson A.D."/>
            <person name="O'Gara F."/>
        </authorList>
    </citation>
    <scope>NUCLEOTIDE SEQUENCE [LARGE SCALE GENOMIC DNA]</scope>
    <source>
        <strain evidence="1 2">Ad2</strain>
    </source>
</reference>
<dbReference type="OrthoDB" id="7870299at2"/>
<organism evidence="1 2">
    <name type="scientific">Pseudovibrio axinellae</name>
    <dbReference type="NCBI Taxonomy" id="989403"/>
    <lineage>
        <taxon>Bacteria</taxon>
        <taxon>Pseudomonadati</taxon>
        <taxon>Pseudomonadota</taxon>
        <taxon>Alphaproteobacteria</taxon>
        <taxon>Hyphomicrobiales</taxon>
        <taxon>Stappiaceae</taxon>
        <taxon>Pseudovibrio</taxon>
    </lineage>
</organism>
<dbReference type="AlphaFoldDB" id="A0A165WS30"/>
<comment type="caution">
    <text evidence="1">The sequence shown here is derived from an EMBL/GenBank/DDBJ whole genome shotgun (WGS) entry which is preliminary data.</text>
</comment>
<dbReference type="EMBL" id="LMCB01000043">
    <property type="protein sequence ID" value="KZL16829.1"/>
    <property type="molecule type" value="Genomic_DNA"/>
</dbReference>
<dbReference type="PATRIC" id="fig|989403.3.peg.3549"/>
<keyword evidence="2" id="KW-1185">Reference proteome</keyword>
<gene>
    <name evidence="1" type="ORF">PsAD2_03302</name>
</gene>
<protein>
    <submittedName>
        <fullName evidence="1">Uncharacterized protein</fullName>
    </submittedName>
</protein>
<evidence type="ECO:0000313" key="2">
    <source>
        <dbReference type="Proteomes" id="UP000076577"/>
    </source>
</evidence>
<dbReference type="Proteomes" id="UP000076577">
    <property type="component" value="Unassembled WGS sequence"/>
</dbReference>
<proteinExistence type="predicted"/>
<accession>A0A165WS30</accession>
<dbReference type="RefSeq" id="WP_068008233.1">
    <property type="nucleotide sequence ID" value="NZ_FOFM01000016.1"/>
</dbReference>
<sequence>MTNELNPVESTDDNDTTRAAARLRVVDDLLKTAVSGSAGISTQGHWWNSVSEARHSDQPELGSVVKHNRTDETGFVCGETTLVSGQRTLMFRTFDSAPTESVCCNPEDLVVIGDPALRVSYALSDQH</sequence>